<dbReference type="Pfam" id="PF00132">
    <property type="entry name" value="Hexapep"/>
    <property type="match status" value="2"/>
</dbReference>
<dbReference type="STRING" id="1461694.ATO9_16540"/>
<evidence type="ECO:0000256" key="5">
    <source>
        <dbReference type="ARBA" id="ARBA00023098"/>
    </source>
</evidence>
<evidence type="ECO:0000256" key="6">
    <source>
        <dbReference type="ARBA" id="ARBA00023315"/>
    </source>
</evidence>
<keyword evidence="3 7" id="KW-0808">Transferase</keyword>
<keyword evidence="6 7" id="KW-0012">Acyltransferase</keyword>
<sequence>MSYTIEEIAREVGGTAAGNTGMSVSGCAEPADCNAEQLALAMKPAFAKALPEGKARAAMLWADADWQELGLEAAILVPRPRVAMAGLTAMMDPGQGYPRGVDASAMVDPSAKLGRDVTIGPMAYVGPDVEIGDGTVIGPQCYVGMGSTIGPDSFLHATARIMARVRIGARFVAQPGSVIGSDGLSFVTPEESTVEQARATLGEEVTAQGQSWIRIHSLGSVVIGDDVEIGSNSCVDSGTIRPTQIGNGCKIDNLCHVAHNVRIGNDCLFAALVGVAGSTTVGNNVILGGQVGVTDNTSIGDNVVAGGGTKILNKIPAGRVILGYPGIKMDTHLEIYKAQRRLPRLLQDIAELQKAVFKTGQKD</sequence>
<evidence type="ECO:0000256" key="1">
    <source>
        <dbReference type="ARBA" id="ARBA00022516"/>
    </source>
</evidence>
<organism evidence="7 8">
    <name type="scientific">Pseudooceanicola atlanticus</name>
    <dbReference type="NCBI Taxonomy" id="1461694"/>
    <lineage>
        <taxon>Bacteria</taxon>
        <taxon>Pseudomonadati</taxon>
        <taxon>Pseudomonadota</taxon>
        <taxon>Alphaproteobacteria</taxon>
        <taxon>Rhodobacterales</taxon>
        <taxon>Paracoccaceae</taxon>
        <taxon>Pseudooceanicola</taxon>
    </lineage>
</organism>
<keyword evidence="1" id="KW-0444">Lipid biosynthesis</keyword>
<dbReference type="InterPro" id="IPR018357">
    <property type="entry name" value="Hexapep_transf_CS"/>
</dbReference>
<protein>
    <submittedName>
        <fullName evidence="7">UDP-3-O-(3-hydroxymyristoyl) glucosamine N-acyltransferase</fullName>
    </submittedName>
</protein>
<dbReference type="InterPro" id="IPR007691">
    <property type="entry name" value="LpxD"/>
</dbReference>
<dbReference type="eggNOG" id="COG1044">
    <property type="taxonomic scope" value="Bacteria"/>
</dbReference>
<reference evidence="7 8" key="1">
    <citation type="journal article" date="2015" name="Antonie Van Leeuwenhoek">
        <title>Pseudooceanicola atlanticus gen. nov. sp. nov., isolated from surface seawater of the Atlantic Ocean and reclassification of Oceanicola batsensis, Oceanicola marinus, Oceanicola nitratireducens, Oceanicola nanhaiensis, Oceanicola antarcticus and Oceanicola flagellatus, as Pseudooceanicola batsensis comb. nov., Pseudooceanicola marinus comb. nov., Pseudooceanicola nitratireducens comb. nov., Pseudooceanicola nanhaiensis comb. nov., Pseudooceanicola antarcticus comb. nov., and Pseudooceanicola flagellatus comb. nov.</title>
        <authorList>
            <person name="Lai Q."/>
            <person name="Li G."/>
            <person name="Liu X."/>
            <person name="Du Y."/>
            <person name="Sun F."/>
            <person name="Shao Z."/>
        </authorList>
    </citation>
    <scope>NUCLEOTIDE SEQUENCE [LARGE SCALE GENOMIC DNA]</scope>
    <source>
        <strain evidence="7 8">22II-s11g</strain>
    </source>
</reference>
<dbReference type="GO" id="GO:0016410">
    <property type="term" value="F:N-acyltransferase activity"/>
    <property type="evidence" value="ECO:0007669"/>
    <property type="project" value="InterPro"/>
</dbReference>
<dbReference type="Gene3D" id="2.160.10.10">
    <property type="entry name" value="Hexapeptide repeat proteins"/>
    <property type="match status" value="1"/>
</dbReference>
<evidence type="ECO:0000256" key="2">
    <source>
        <dbReference type="ARBA" id="ARBA00022556"/>
    </source>
</evidence>
<keyword evidence="2" id="KW-0441">Lipid A biosynthesis</keyword>
<dbReference type="EMBL" id="AQQX01000008">
    <property type="protein sequence ID" value="KGM47677.1"/>
    <property type="molecule type" value="Genomic_DNA"/>
</dbReference>
<dbReference type="NCBIfam" id="TIGR01853">
    <property type="entry name" value="lipid_A_lpxD"/>
    <property type="match status" value="1"/>
</dbReference>
<dbReference type="PANTHER" id="PTHR43378">
    <property type="entry name" value="UDP-3-O-ACYLGLUCOSAMINE N-ACYLTRANSFERASE"/>
    <property type="match status" value="1"/>
</dbReference>
<evidence type="ECO:0000256" key="4">
    <source>
        <dbReference type="ARBA" id="ARBA00022737"/>
    </source>
</evidence>
<dbReference type="InterPro" id="IPR001451">
    <property type="entry name" value="Hexapep"/>
</dbReference>
<dbReference type="GO" id="GO:0009245">
    <property type="term" value="P:lipid A biosynthetic process"/>
    <property type="evidence" value="ECO:0007669"/>
    <property type="project" value="UniProtKB-KW"/>
</dbReference>
<dbReference type="GO" id="GO:0016020">
    <property type="term" value="C:membrane"/>
    <property type="evidence" value="ECO:0007669"/>
    <property type="project" value="GOC"/>
</dbReference>
<accession>A0A0A0EEL9</accession>
<dbReference type="AlphaFoldDB" id="A0A0A0EEL9"/>
<proteinExistence type="predicted"/>
<dbReference type="RefSeq" id="WP_043751623.1">
    <property type="nucleotide sequence ID" value="NZ_AQQX01000008.1"/>
</dbReference>
<keyword evidence="4" id="KW-0677">Repeat</keyword>
<comment type="caution">
    <text evidence="7">The sequence shown here is derived from an EMBL/GenBank/DDBJ whole genome shotgun (WGS) entry which is preliminary data.</text>
</comment>
<dbReference type="InterPro" id="IPR011004">
    <property type="entry name" value="Trimer_LpxA-like_sf"/>
</dbReference>
<evidence type="ECO:0000313" key="8">
    <source>
        <dbReference type="Proteomes" id="UP000030004"/>
    </source>
</evidence>
<dbReference type="Proteomes" id="UP000030004">
    <property type="component" value="Unassembled WGS sequence"/>
</dbReference>
<name>A0A0A0EEL9_9RHOB</name>
<dbReference type="CDD" id="cd03352">
    <property type="entry name" value="LbH_LpxD"/>
    <property type="match status" value="1"/>
</dbReference>
<evidence type="ECO:0000256" key="3">
    <source>
        <dbReference type="ARBA" id="ARBA00022679"/>
    </source>
</evidence>
<dbReference type="Gene3D" id="3.40.1390.10">
    <property type="entry name" value="MurE/MurF, N-terminal domain"/>
    <property type="match status" value="1"/>
</dbReference>
<dbReference type="OrthoDB" id="9784739at2"/>
<keyword evidence="8" id="KW-1185">Reference proteome</keyword>
<dbReference type="PROSITE" id="PS00101">
    <property type="entry name" value="HEXAPEP_TRANSFERASES"/>
    <property type="match status" value="1"/>
</dbReference>
<dbReference type="SUPFAM" id="SSF51161">
    <property type="entry name" value="Trimeric LpxA-like enzymes"/>
    <property type="match status" value="1"/>
</dbReference>
<evidence type="ECO:0000313" key="7">
    <source>
        <dbReference type="EMBL" id="KGM47677.1"/>
    </source>
</evidence>
<keyword evidence="5" id="KW-0443">Lipid metabolism</keyword>
<dbReference type="PANTHER" id="PTHR43378:SF2">
    <property type="entry name" value="UDP-3-O-ACYLGLUCOSAMINE N-ACYLTRANSFERASE 1, MITOCHONDRIAL-RELATED"/>
    <property type="match status" value="1"/>
</dbReference>
<gene>
    <name evidence="7" type="ORF">ATO9_16540</name>
</gene>
<dbReference type="NCBIfam" id="NF002060">
    <property type="entry name" value="PRK00892.1"/>
    <property type="match status" value="1"/>
</dbReference>